<dbReference type="WBParaSite" id="TMUE_1000005155.1">
    <property type="protein sequence ID" value="TMUE_1000005155.1"/>
    <property type="gene ID" value="WBGene00285310"/>
</dbReference>
<evidence type="ECO:0000313" key="3">
    <source>
        <dbReference type="WBParaSite" id="TMUE_1000005155.1"/>
    </source>
</evidence>
<organism evidence="2 3">
    <name type="scientific">Trichuris muris</name>
    <name type="common">Mouse whipworm</name>
    <dbReference type="NCBI Taxonomy" id="70415"/>
    <lineage>
        <taxon>Eukaryota</taxon>
        <taxon>Metazoa</taxon>
        <taxon>Ecdysozoa</taxon>
        <taxon>Nematoda</taxon>
        <taxon>Enoplea</taxon>
        <taxon>Dorylaimia</taxon>
        <taxon>Trichinellida</taxon>
        <taxon>Trichuridae</taxon>
        <taxon>Trichuris</taxon>
    </lineage>
</organism>
<feature type="region of interest" description="Disordered" evidence="1">
    <location>
        <begin position="1"/>
        <end position="22"/>
    </location>
</feature>
<name>A0A5S6QDK0_TRIMR</name>
<evidence type="ECO:0000313" key="2">
    <source>
        <dbReference type="Proteomes" id="UP000046395"/>
    </source>
</evidence>
<reference evidence="3" key="1">
    <citation type="submission" date="2019-12" db="UniProtKB">
        <authorList>
            <consortium name="WormBaseParasite"/>
        </authorList>
    </citation>
    <scope>IDENTIFICATION</scope>
</reference>
<dbReference type="Proteomes" id="UP000046395">
    <property type="component" value="Unassembled WGS sequence"/>
</dbReference>
<feature type="compositionally biased region" description="Basic and acidic residues" evidence="1">
    <location>
        <begin position="69"/>
        <end position="80"/>
    </location>
</feature>
<accession>A0A5S6QDK0</accession>
<keyword evidence="2" id="KW-1185">Reference proteome</keyword>
<feature type="region of interest" description="Disordered" evidence="1">
    <location>
        <begin position="53"/>
        <end position="80"/>
    </location>
</feature>
<evidence type="ECO:0000256" key="1">
    <source>
        <dbReference type="SAM" id="MobiDB-lite"/>
    </source>
</evidence>
<dbReference type="AlphaFoldDB" id="A0A5S6QDK0"/>
<feature type="compositionally biased region" description="Basic residues" evidence="1">
    <location>
        <begin position="56"/>
        <end position="68"/>
    </location>
</feature>
<proteinExistence type="predicted"/>
<sequence>MGRNNSRKKLNRGPIFKRTFPPPNDERLELIEESLEAKCFIRVRHRAYLLDDLPRRERKRTSGKRRELHNRSSDRFKTEE</sequence>
<feature type="compositionally biased region" description="Basic residues" evidence="1">
    <location>
        <begin position="1"/>
        <end position="11"/>
    </location>
</feature>
<protein>
    <submittedName>
        <fullName evidence="3">Uncharacterized protein</fullName>
    </submittedName>
</protein>